<dbReference type="PANTHER" id="PTHR33495:SF2">
    <property type="entry name" value="ANTI-SIGMA FACTOR ANTAGONIST TM_1081-RELATED"/>
    <property type="match status" value="1"/>
</dbReference>
<proteinExistence type="inferred from homology"/>
<dbReference type="InterPro" id="IPR002645">
    <property type="entry name" value="STAS_dom"/>
</dbReference>
<dbReference type="SUPFAM" id="SSF52091">
    <property type="entry name" value="SpoIIaa-like"/>
    <property type="match status" value="1"/>
</dbReference>
<dbReference type="AlphaFoldDB" id="A0A6J6GGS3"/>
<dbReference type="Pfam" id="PF13466">
    <property type="entry name" value="STAS_2"/>
    <property type="match status" value="1"/>
</dbReference>
<evidence type="ECO:0000256" key="1">
    <source>
        <dbReference type="ARBA" id="ARBA00009013"/>
    </source>
</evidence>
<gene>
    <name evidence="3" type="ORF">UFOPK1493_04293</name>
</gene>
<feature type="domain" description="STAS" evidence="2">
    <location>
        <begin position="18"/>
        <end position="112"/>
    </location>
</feature>
<accession>A0A6J6GGS3</accession>
<dbReference type="InterPro" id="IPR036513">
    <property type="entry name" value="STAS_dom_sf"/>
</dbReference>
<dbReference type="GO" id="GO:0043856">
    <property type="term" value="F:anti-sigma factor antagonist activity"/>
    <property type="evidence" value="ECO:0007669"/>
    <property type="project" value="InterPro"/>
</dbReference>
<evidence type="ECO:0000259" key="2">
    <source>
        <dbReference type="PROSITE" id="PS50801"/>
    </source>
</evidence>
<dbReference type="PROSITE" id="PS50801">
    <property type="entry name" value="STAS"/>
    <property type="match status" value="1"/>
</dbReference>
<organism evidence="3">
    <name type="scientific">freshwater metagenome</name>
    <dbReference type="NCBI Taxonomy" id="449393"/>
    <lineage>
        <taxon>unclassified sequences</taxon>
        <taxon>metagenomes</taxon>
        <taxon>ecological metagenomes</taxon>
    </lineage>
</organism>
<protein>
    <submittedName>
        <fullName evidence="3">Unannotated protein</fullName>
    </submittedName>
</protein>
<dbReference type="EMBL" id="CAEZSR010000319">
    <property type="protein sequence ID" value="CAB4600532.1"/>
    <property type="molecule type" value="Genomic_DNA"/>
</dbReference>
<reference evidence="3" key="1">
    <citation type="submission" date="2020-05" db="EMBL/GenBank/DDBJ databases">
        <authorList>
            <person name="Chiriac C."/>
            <person name="Salcher M."/>
            <person name="Ghai R."/>
            <person name="Kavagutti S V."/>
        </authorList>
    </citation>
    <scope>NUCLEOTIDE SEQUENCE</scope>
</reference>
<dbReference type="PANTHER" id="PTHR33495">
    <property type="entry name" value="ANTI-SIGMA FACTOR ANTAGONIST TM_1081-RELATED-RELATED"/>
    <property type="match status" value="1"/>
</dbReference>
<dbReference type="NCBIfam" id="TIGR00377">
    <property type="entry name" value="ant_ant_sig"/>
    <property type="match status" value="1"/>
</dbReference>
<name>A0A6J6GGS3_9ZZZZ</name>
<dbReference type="InterPro" id="IPR058548">
    <property type="entry name" value="MlaB-like_STAS"/>
</dbReference>
<evidence type="ECO:0000313" key="3">
    <source>
        <dbReference type="EMBL" id="CAB4600532.1"/>
    </source>
</evidence>
<dbReference type="Gene3D" id="3.30.750.24">
    <property type="entry name" value="STAS domain"/>
    <property type="match status" value="1"/>
</dbReference>
<dbReference type="CDD" id="cd07043">
    <property type="entry name" value="STAS_anti-anti-sigma_factors"/>
    <property type="match status" value="1"/>
</dbReference>
<comment type="similarity">
    <text evidence="1">Belongs to the anti-sigma-factor antagonist family.</text>
</comment>
<sequence>MTGPTNDDSVTVDLDGDVIVVHGDIDMAGGPVLEAAMLQQEEQDPDGDRPLVIDLGDVSFIDSSGLRSLLGAGRRARARGSEVVLRRVGSEVARLLDITGTTSQFVIESHRG</sequence>
<dbReference type="InterPro" id="IPR003658">
    <property type="entry name" value="Anti-sigma_ant"/>
</dbReference>